<evidence type="ECO:0000256" key="1">
    <source>
        <dbReference type="RuleBase" id="RU362001"/>
    </source>
</evidence>
<reference evidence="2 3" key="1">
    <citation type="submission" date="2015-03" db="EMBL/GenBank/DDBJ databases">
        <authorList>
            <person name="Urmite Genomes"/>
        </authorList>
    </citation>
    <scope>NUCLEOTIDE SEQUENCE [LARGE SCALE GENOMIC DNA]</scope>
    <source>
        <strain evidence="2 3">CSUR P1491</strain>
    </source>
</reference>
<dbReference type="Gene3D" id="1.10.287.1060">
    <property type="entry name" value="ESAT-6-like"/>
    <property type="match status" value="1"/>
</dbReference>
<proteinExistence type="inferred from homology"/>
<organism evidence="2 3">
    <name type="scientific">Mycobacterium lentiflavum</name>
    <dbReference type="NCBI Taxonomy" id="141349"/>
    <lineage>
        <taxon>Bacteria</taxon>
        <taxon>Bacillati</taxon>
        <taxon>Actinomycetota</taxon>
        <taxon>Actinomycetes</taxon>
        <taxon>Mycobacteriales</taxon>
        <taxon>Mycobacteriaceae</taxon>
        <taxon>Mycobacterium</taxon>
        <taxon>Mycobacterium simiae complex</taxon>
    </lineage>
</organism>
<dbReference type="InterPro" id="IPR010310">
    <property type="entry name" value="T7SS_ESAT-6-like"/>
</dbReference>
<dbReference type="OrthoDB" id="3387628at2"/>
<dbReference type="STRING" id="141349.BN1232_00777"/>
<dbReference type="InterPro" id="IPR036689">
    <property type="entry name" value="ESAT-6-like_sf"/>
</dbReference>
<evidence type="ECO:0000313" key="3">
    <source>
        <dbReference type="Proteomes" id="UP000199251"/>
    </source>
</evidence>
<name>A0A0E4GVD7_MYCLN</name>
<protein>
    <recommendedName>
        <fullName evidence="1">ESAT-6-like protein</fullName>
    </recommendedName>
</protein>
<dbReference type="NCBIfam" id="TIGR03930">
    <property type="entry name" value="WXG100_ESAT6"/>
    <property type="match status" value="1"/>
</dbReference>
<dbReference type="Proteomes" id="UP000199251">
    <property type="component" value="Unassembled WGS sequence"/>
</dbReference>
<dbReference type="AlphaFoldDB" id="A0A0E4GVD7"/>
<evidence type="ECO:0000313" key="2">
    <source>
        <dbReference type="EMBL" id="CQD04816.1"/>
    </source>
</evidence>
<accession>A0A0E4GVD7</accession>
<gene>
    <name evidence="2" type="ORF">BN1232_00777</name>
</gene>
<dbReference type="Pfam" id="PF06013">
    <property type="entry name" value="WXG100"/>
    <property type="match status" value="1"/>
</dbReference>
<sequence>MAANELRAYCAGLTHASKVATDAADEIEGLRARLGTQLDGLGRTWTGQAASAYLSIWAEIDDECGDMLGDLRWIGESLSAAATAYAKMEATGADALGSITPPVNGA</sequence>
<dbReference type="EMBL" id="CTEE01000001">
    <property type="protein sequence ID" value="CQD04816.1"/>
    <property type="molecule type" value="Genomic_DNA"/>
</dbReference>
<dbReference type="RefSeq" id="WP_090599239.1">
    <property type="nucleotide sequence ID" value="NZ_CTEE01000001.1"/>
</dbReference>
<dbReference type="SUPFAM" id="SSF140453">
    <property type="entry name" value="EsxAB dimer-like"/>
    <property type="match status" value="1"/>
</dbReference>
<comment type="similarity">
    <text evidence="1">Belongs to the WXG100 family.</text>
</comment>